<dbReference type="RefSeq" id="WP_012195385.1">
    <property type="nucleotide sequence ID" value="NC_009976.1"/>
</dbReference>
<dbReference type="Proteomes" id="UP000000788">
    <property type="component" value="Chromosome"/>
</dbReference>
<reference evidence="1 2" key="1">
    <citation type="journal article" date="2007" name="PLoS Genet.">
        <title>Patterns and implications of gene gain and loss in the evolution of Prochlorococcus.</title>
        <authorList>
            <person name="Kettler G.C."/>
            <person name="Martiny A.C."/>
            <person name="Huang K."/>
            <person name="Zucker J."/>
            <person name="Coleman M.L."/>
            <person name="Rodrigue S."/>
            <person name="Chen F."/>
            <person name="Lapidus A."/>
            <person name="Ferriera S."/>
            <person name="Johnson J."/>
            <person name="Steglich C."/>
            <person name="Church G.M."/>
            <person name="Richardson P."/>
            <person name="Chisholm S.W."/>
        </authorList>
    </citation>
    <scope>NUCLEOTIDE SEQUENCE [LARGE SCALE GENOMIC DNA]</scope>
    <source>
        <strain evidence="2">MIT 9211</strain>
    </source>
</reference>
<dbReference type="KEGG" id="pmj:P9211_08321"/>
<dbReference type="eggNOG" id="ENOG5030WEF">
    <property type="taxonomic scope" value="Bacteria"/>
</dbReference>
<dbReference type="EMBL" id="CP000878">
    <property type="protein sequence ID" value="ABX08763.1"/>
    <property type="molecule type" value="Genomic_DNA"/>
</dbReference>
<dbReference type="HOGENOM" id="CLU_2993111_0_0_3"/>
<dbReference type="AlphaFoldDB" id="A9BAA1"/>
<sequence>MRLLTTETRRRLEALIDKISLGDSVSLKERIELDKYSKFIPFVAGKVNQALRKRKTLEEEGLI</sequence>
<evidence type="ECO:0000313" key="1">
    <source>
        <dbReference type="EMBL" id="ABX08763.1"/>
    </source>
</evidence>
<name>A9BAA1_PROM4</name>
<proteinExistence type="predicted"/>
<evidence type="ECO:0000313" key="2">
    <source>
        <dbReference type="Proteomes" id="UP000000788"/>
    </source>
</evidence>
<keyword evidence="2" id="KW-1185">Reference proteome</keyword>
<accession>A9BAA1</accession>
<dbReference type="OrthoDB" id="542460at2"/>
<organism evidence="1 2">
    <name type="scientific">Prochlorococcus marinus (strain MIT 9211)</name>
    <dbReference type="NCBI Taxonomy" id="93059"/>
    <lineage>
        <taxon>Bacteria</taxon>
        <taxon>Bacillati</taxon>
        <taxon>Cyanobacteriota</taxon>
        <taxon>Cyanophyceae</taxon>
        <taxon>Synechococcales</taxon>
        <taxon>Prochlorococcaceae</taxon>
        <taxon>Prochlorococcus</taxon>
    </lineage>
</organism>
<dbReference type="STRING" id="93059.P9211_08321"/>
<protein>
    <submittedName>
        <fullName evidence="1">Uncharacterized protein</fullName>
    </submittedName>
</protein>
<gene>
    <name evidence="1" type="ordered locus">P9211_08321</name>
</gene>